<keyword evidence="1" id="KW-1133">Transmembrane helix</keyword>
<evidence type="ECO:0000256" key="1">
    <source>
        <dbReference type="SAM" id="Phobius"/>
    </source>
</evidence>
<dbReference type="OrthoDB" id="5966042at2"/>
<dbReference type="AlphaFoldDB" id="A0A1G9DHX4"/>
<sequence length="160" mass="18600">MSEQPYIESRGAQKDFLYPFFLFHMGVFGGIAFYQAYFSNEPSFSVIYVFGGFGIYCYLLFYKLIFGRDAVRWMFINAALGIWGIYNELGLLLGFTGRSLADYSVVHHLVPFTYYVLYTFLLRQAVIDLCGARNDEARRRRVEHAYIAISLLVYTALYFL</sequence>
<accession>A0A1G9DHX4</accession>
<evidence type="ECO:0000313" key="2">
    <source>
        <dbReference type="EMBL" id="SDK63404.1"/>
    </source>
</evidence>
<feature type="transmembrane region" description="Helical" evidence="1">
    <location>
        <begin position="73"/>
        <end position="92"/>
    </location>
</feature>
<proteinExistence type="predicted"/>
<feature type="transmembrane region" description="Helical" evidence="1">
    <location>
        <begin position="142"/>
        <end position="159"/>
    </location>
</feature>
<dbReference type="Proteomes" id="UP000199305">
    <property type="component" value="Unassembled WGS sequence"/>
</dbReference>
<protein>
    <submittedName>
        <fullName evidence="2">Uncharacterized protein</fullName>
    </submittedName>
</protein>
<evidence type="ECO:0000313" key="3">
    <source>
        <dbReference type="Proteomes" id="UP000199305"/>
    </source>
</evidence>
<feature type="transmembrane region" description="Helical" evidence="1">
    <location>
        <begin position="43"/>
        <end position="61"/>
    </location>
</feature>
<reference evidence="3" key="1">
    <citation type="submission" date="2016-10" db="EMBL/GenBank/DDBJ databases">
        <authorList>
            <person name="Varghese N."/>
            <person name="Submissions S."/>
        </authorList>
    </citation>
    <scope>NUCLEOTIDE SEQUENCE [LARGE SCALE GENOMIC DNA]</scope>
    <source>
        <strain evidence="3">CGMCC 1.10658</strain>
    </source>
</reference>
<dbReference type="EMBL" id="FNFH01000006">
    <property type="protein sequence ID" value="SDK63404.1"/>
    <property type="molecule type" value="Genomic_DNA"/>
</dbReference>
<gene>
    <name evidence="2" type="ORF">SAMN05216212_2812</name>
</gene>
<dbReference type="RefSeq" id="WP_091515577.1">
    <property type="nucleotide sequence ID" value="NZ_FNFH01000006.1"/>
</dbReference>
<keyword evidence="1" id="KW-0812">Transmembrane</keyword>
<organism evidence="2 3">
    <name type="scientific">Microbulbifer yueqingensis</name>
    <dbReference type="NCBI Taxonomy" id="658219"/>
    <lineage>
        <taxon>Bacteria</taxon>
        <taxon>Pseudomonadati</taxon>
        <taxon>Pseudomonadota</taxon>
        <taxon>Gammaproteobacteria</taxon>
        <taxon>Cellvibrionales</taxon>
        <taxon>Microbulbiferaceae</taxon>
        <taxon>Microbulbifer</taxon>
    </lineage>
</organism>
<feature type="transmembrane region" description="Helical" evidence="1">
    <location>
        <begin position="16"/>
        <end position="37"/>
    </location>
</feature>
<name>A0A1G9DHX4_9GAMM</name>
<keyword evidence="3" id="KW-1185">Reference proteome</keyword>
<dbReference type="STRING" id="658219.SAMN05216212_2812"/>
<keyword evidence="1" id="KW-0472">Membrane</keyword>